<keyword evidence="1" id="KW-0732">Signal</keyword>
<evidence type="ECO:0008006" key="4">
    <source>
        <dbReference type="Google" id="ProtNLM"/>
    </source>
</evidence>
<feature type="signal peptide" evidence="1">
    <location>
        <begin position="1"/>
        <end position="19"/>
    </location>
</feature>
<name>A0A245ZW36_9SPHN</name>
<dbReference type="Proteomes" id="UP000197290">
    <property type="component" value="Unassembled WGS sequence"/>
</dbReference>
<dbReference type="AlphaFoldDB" id="A0A245ZW36"/>
<organism evidence="2 3">
    <name type="scientific">Sphingomonas dokdonensis</name>
    <dbReference type="NCBI Taxonomy" id="344880"/>
    <lineage>
        <taxon>Bacteria</taxon>
        <taxon>Pseudomonadati</taxon>
        <taxon>Pseudomonadota</taxon>
        <taxon>Alphaproteobacteria</taxon>
        <taxon>Sphingomonadales</taxon>
        <taxon>Sphingomonadaceae</taxon>
        <taxon>Sphingomonas</taxon>
    </lineage>
</organism>
<evidence type="ECO:0000313" key="2">
    <source>
        <dbReference type="EMBL" id="OWK33955.1"/>
    </source>
</evidence>
<gene>
    <name evidence="2" type="ORF">SPDO_08440</name>
</gene>
<sequence length="234" mass="25517">MRLLCATMPFALLAGTAQSETYPDIPEPMIFDMVRPLGAKRGELEANVLAQTGSPFRASETEWAPEVEYAYANGHAVELELPFDGRRVAAYKLGLQSSLGASADGRSAHGVQYLGVYHRETGRYTNTLLYLAGHRMSERWSTMNMIGLDDIRPDGGEGSNALLLNHALFYDAKPGTVLGAELNVAGGAERSVKLSPQVHQQVSPSANLQFSIGVEKLREQRARPTAGLRVVREF</sequence>
<dbReference type="RefSeq" id="WP_245829093.1">
    <property type="nucleotide sequence ID" value="NZ_NBBI01000001.1"/>
</dbReference>
<dbReference type="EMBL" id="NBBI01000001">
    <property type="protein sequence ID" value="OWK33955.1"/>
    <property type="molecule type" value="Genomic_DNA"/>
</dbReference>
<evidence type="ECO:0000313" key="3">
    <source>
        <dbReference type="Proteomes" id="UP000197290"/>
    </source>
</evidence>
<keyword evidence="3" id="KW-1185">Reference proteome</keyword>
<accession>A0A245ZW36</accession>
<reference evidence="2 3" key="1">
    <citation type="submission" date="2017-03" db="EMBL/GenBank/DDBJ databases">
        <title>Genome sequence of Sphingomonas dokdonensis DSM 21029.</title>
        <authorList>
            <person name="Poehlein A."/>
            <person name="Wuebbeler J.H."/>
            <person name="Steinbuechel A."/>
            <person name="Daniel R."/>
        </authorList>
    </citation>
    <scope>NUCLEOTIDE SEQUENCE [LARGE SCALE GENOMIC DNA]</scope>
    <source>
        <strain evidence="2 3">DSM 21029</strain>
    </source>
</reference>
<protein>
    <recommendedName>
        <fullName evidence="4">Alginate export domain-containing protein</fullName>
    </recommendedName>
</protein>
<evidence type="ECO:0000256" key="1">
    <source>
        <dbReference type="SAM" id="SignalP"/>
    </source>
</evidence>
<comment type="caution">
    <text evidence="2">The sequence shown here is derived from an EMBL/GenBank/DDBJ whole genome shotgun (WGS) entry which is preliminary data.</text>
</comment>
<proteinExistence type="predicted"/>
<feature type="chain" id="PRO_5013394864" description="Alginate export domain-containing protein" evidence="1">
    <location>
        <begin position="20"/>
        <end position="234"/>
    </location>
</feature>